<evidence type="ECO:0000256" key="1">
    <source>
        <dbReference type="ARBA" id="ARBA00004651"/>
    </source>
</evidence>
<feature type="transmembrane region" description="Helical" evidence="7">
    <location>
        <begin position="399"/>
        <end position="419"/>
    </location>
</feature>
<name>A0A813E0V3_POLGL</name>
<comment type="caution">
    <text evidence="8">The sequence shown here is derived from an EMBL/GenBank/DDBJ whole genome shotgun (WGS) entry which is preliminary data.</text>
</comment>
<feature type="transmembrane region" description="Helical" evidence="7">
    <location>
        <begin position="151"/>
        <end position="172"/>
    </location>
</feature>
<feature type="transmembrane region" description="Helical" evidence="7">
    <location>
        <begin position="242"/>
        <end position="264"/>
    </location>
</feature>
<feature type="transmembrane region" description="Helical" evidence="7">
    <location>
        <begin position="216"/>
        <end position="236"/>
    </location>
</feature>
<dbReference type="OMA" id="NYQEFRN"/>
<keyword evidence="4 7" id="KW-0812">Transmembrane</keyword>
<keyword evidence="3" id="KW-1003">Cell membrane</keyword>
<evidence type="ECO:0008006" key="10">
    <source>
        <dbReference type="Google" id="ProtNLM"/>
    </source>
</evidence>
<evidence type="ECO:0000256" key="7">
    <source>
        <dbReference type="SAM" id="Phobius"/>
    </source>
</evidence>
<evidence type="ECO:0000256" key="6">
    <source>
        <dbReference type="ARBA" id="ARBA00023136"/>
    </source>
</evidence>
<dbReference type="NCBIfam" id="TIGR00937">
    <property type="entry name" value="2A51"/>
    <property type="match status" value="1"/>
</dbReference>
<sequence length="420" mass="44069">MATKDSLMAHAEPASLSEIARNFFILGTTAFGGPPVHFGMFQERFVQKQQWLTSERYMELIAMANCLPGPSSTQVAFAIGISQQGIMGGLAAGFMFLIPGAILMTCLGFVSASLREEMEEPRSIPNAVAISCSAVGVALVFIAVSGLVKKIATGPLVSTICFASAATCMLLSPQPAWLNPALIFAGGLITCYFPVSNTDSAKNLTAAGKVGLNTSGGLFIFGLYVVMAVFTMYKAATDRGPFISFLTAGMFVWGGGPVVLPMLMTVLAPHFISQTIFLTGIALAEMMPGPVFNMSCFLGVQLALSSGMSWQLGTFMAWAGLVGPGVVLIFGAMPLWDKLRSFEAYQHALPGLNAAAVGLLVSTIFIVYGALDERSPWPAGSRAMALCAYAAVEFLKIEVPYVVLGAGLLGAGAACAAQIF</sequence>
<accession>A0A813E0V3</accession>
<feature type="transmembrane region" description="Helical" evidence="7">
    <location>
        <begin position="348"/>
        <end position="371"/>
    </location>
</feature>
<dbReference type="PIRSF" id="PIRSF004810">
    <property type="entry name" value="ChrA"/>
    <property type="match status" value="1"/>
</dbReference>
<feature type="transmembrane region" description="Helical" evidence="7">
    <location>
        <begin position="276"/>
        <end position="303"/>
    </location>
</feature>
<gene>
    <name evidence="8" type="ORF">PGLA1383_LOCUS10228</name>
</gene>
<evidence type="ECO:0000256" key="5">
    <source>
        <dbReference type="ARBA" id="ARBA00022989"/>
    </source>
</evidence>
<protein>
    <recommendedName>
        <fullName evidence="10">Chromate transporter</fullName>
    </recommendedName>
</protein>
<feature type="transmembrane region" description="Helical" evidence="7">
    <location>
        <begin position="315"/>
        <end position="336"/>
    </location>
</feature>
<dbReference type="InterPro" id="IPR003370">
    <property type="entry name" value="Chromate_transpt"/>
</dbReference>
<feature type="transmembrane region" description="Helical" evidence="7">
    <location>
        <begin position="178"/>
        <end position="195"/>
    </location>
</feature>
<dbReference type="AlphaFoldDB" id="A0A813E0V3"/>
<dbReference type="PANTHER" id="PTHR33567">
    <property type="entry name" value="CHROMATE ION TRANSPORTER (EUROFUNG)"/>
    <property type="match status" value="1"/>
</dbReference>
<evidence type="ECO:0000256" key="3">
    <source>
        <dbReference type="ARBA" id="ARBA00022475"/>
    </source>
</evidence>
<keyword evidence="9" id="KW-1185">Reference proteome</keyword>
<keyword evidence="5 7" id="KW-1133">Transmembrane helix</keyword>
<evidence type="ECO:0000256" key="2">
    <source>
        <dbReference type="ARBA" id="ARBA00005262"/>
    </source>
</evidence>
<dbReference type="Pfam" id="PF02417">
    <property type="entry name" value="Chromate_transp"/>
    <property type="match status" value="2"/>
</dbReference>
<feature type="transmembrane region" description="Helical" evidence="7">
    <location>
        <begin position="90"/>
        <end position="112"/>
    </location>
</feature>
<proteinExistence type="inferred from homology"/>
<evidence type="ECO:0000256" key="4">
    <source>
        <dbReference type="ARBA" id="ARBA00022692"/>
    </source>
</evidence>
<keyword evidence="6 7" id="KW-0472">Membrane</keyword>
<dbReference type="GO" id="GO:0005886">
    <property type="term" value="C:plasma membrane"/>
    <property type="evidence" value="ECO:0007669"/>
    <property type="project" value="UniProtKB-SubCell"/>
</dbReference>
<dbReference type="InterPro" id="IPR014047">
    <property type="entry name" value="Chr_Tranpt_l_chain"/>
</dbReference>
<evidence type="ECO:0000313" key="9">
    <source>
        <dbReference type="Proteomes" id="UP000654075"/>
    </source>
</evidence>
<dbReference type="PANTHER" id="PTHR33567:SF3">
    <property type="entry name" value="CHROMATE ION TRANSPORTER (EUROFUNG)"/>
    <property type="match status" value="1"/>
</dbReference>
<evidence type="ECO:0000313" key="8">
    <source>
        <dbReference type="EMBL" id="CAE8591559.1"/>
    </source>
</evidence>
<reference evidence="8" key="1">
    <citation type="submission" date="2021-02" db="EMBL/GenBank/DDBJ databases">
        <authorList>
            <person name="Dougan E. K."/>
            <person name="Rhodes N."/>
            <person name="Thang M."/>
            <person name="Chan C."/>
        </authorList>
    </citation>
    <scope>NUCLEOTIDE SEQUENCE</scope>
</reference>
<feature type="transmembrane region" description="Helical" evidence="7">
    <location>
        <begin position="124"/>
        <end position="144"/>
    </location>
</feature>
<dbReference type="GO" id="GO:0015109">
    <property type="term" value="F:chromate transmembrane transporter activity"/>
    <property type="evidence" value="ECO:0007669"/>
    <property type="project" value="InterPro"/>
</dbReference>
<dbReference type="EMBL" id="CAJNNV010005028">
    <property type="protein sequence ID" value="CAE8591559.1"/>
    <property type="molecule type" value="Genomic_DNA"/>
</dbReference>
<organism evidence="8 9">
    <name type="scientific">Polarella glacialis</name>
    <name type="common">Dinoflagellate</name>
    <dbReference type="NCBI Taxonomy" id="89957"/>
    <lineage>
        <taxon>Eukaryota</taxon>
        <taxon>Sar</taxon>
        <taxon>Alveolata</taxon>
        <taxon>Dinophyceae</taxon>
        <taxon>Suessiales</taxon>
        <taxon>Suessiaceae</taxon>
        <taxon>Polarella</taxon>
    </lineage>
</organism>
<dbReference type="Proteomes" id="UP000654075">
    <property type="component" value="Unassembled WGS sequence"/>
</dbReference>
<comment type="subcellular location">
    <subcellularLocation>
        <location evidence="1">Cell membrane</location>
        <topology evidence="1">Multi-pass membrane protein</topology>
    </subcellularLocation>
</comment>
<dbReference type="OrthoDB" id="2160638at2759"/>
<comment type="similarity">
    <text evidence="2">Belongs to the chromate ion transporter (CHR) (TC 2.A.51) family.</text>
</comment>